<proteinExistence type="predicted"/>
<organism evidence="2">
    <name type="scientific">Eutreptiella gymnastica</name>
    <dbReference type="NCBI Taxonomy" id="73025"/>
    <lineage>
        <taxon>Eukaryota</taxon>
        <taxon>Discoba</taxon>
        <taxon>Euglenozoa</taxon>
        <taxon>Euglenida</taxon>
        <taxon>Spirocuta</taxon>
        <taxon>Euglenophyceae</taxon>
        <taxon>Eutreptiales</taxon>
        <taxon>Eutreptiaceae</taxon>
        <taxon>Eutreptiella</taxon>
    </lineage>
</organism>
<evidence type="ECO:0000313" key="2">
    <source>
        <dbReference type="EMBL" id="CAE0818539.1"/>
    </source>
</evidence>
<dbReference type="EMBL" id="HBJA01085256">
    <property type="protein sequence ID" value="CAE0818539.1"/>
    <property type="molecule type" value="Transcribed_RNA"/>
</dbReference>
<reference evidence="2" key="1">
    <citation type="submission" date="2021-01" db="EMBL/GenBank/DDBJ databases">
        <authorList>
            <person name="Corre E."/>
            <person name="Pelletier E."/>
            <person name="Niang G."/>
            <person name="Scheremetjew M."/>
            <person name="Finn R."/>
            <person name="Kale V."/>
            <person name="Holt S."/>
            <person name="Cochrane G."/>
            <person name="Meng A."/>
            <person name="Brown T."/>
            <person name="Cohen L."/>
        </authorList>
    </citation>
    <scope>NUCLEOTIDE SEQUENCE</scope>
    <source>
        <strain evidence="2">CCMP1594</strain>
    </source>
</reference>
<gene>
    <name evidence="2" type="ORF">EGYM00163_LOCUS29707</name>
</gene>
<protein>
    <submittedName>
        <fullName evidence="2">Uncharacterized protein</fullName>
    </submittedName>
</protein>
<evidence type="ECO:0000256" key="1">
    <source>
        <dbReference type="SAM" id="MobiDB-lite"/>
    </source>
</evidence>
<feature type="region of interest" description="Disordered" evidence="1">
    <location>
        <begin position="48"/>
        <end position="69"/>
    </location>
</feature>
<sequence>MHPRLRPHSLRRRPGRQTEAMLHQCHNGIMHPLLSGARGGRHEVVGTKREGDTDHIPTTAARHGVPHGHHHPYPWPRGKGVLVASNVGGVQSPEGLDGSGGAAAGRCAAPRRRGDCKGYHVTEYRTVIMTQAPLQIARGACVHRGRRLEAAPEPGSTSPQRLQCTSAGLHLAVRSPSAEGSGKPVRLWNGVRHPWPIRCIIRTIL</sequence>
<name>A0A7S4FXL2_9EUGL</name>
<dbReference type="AlphaFoldDB" id="A0A7S4FXL2"/>
<accession>A0A7S4FXL2</accession>